<accession>B9TKK0</accession>
<reference evidence="2" key="1">
    <citation type="journal article" date="2010" name="Nat. Biotechnol.">
        <title>Draft genome sequence of the oilseed species Ricinus communis.</title>
        <authorList>
            <person name="Chan A.P."/>
            <person name="Crabtree J."/>
            <person name="Zhao Q."/>
            <person name="Lorenzi H."/>
            <person name="Orvis J."/>
            <person name="Puiu D."/>
            <person name="Melake-Berhan A."/>
            <person name="Jones K.M."/>
            <person name="Redman J."/>
            <person name="Chen G."/>
            <person name="Cahoon E.B."/>
            <person name="Gedil M."/>
            <person name="Stanke M."/>
            <person name="Haas B.J."/>
            <person name="Wortman J.R."/>
            <person name="Fraser-Liggett C.M."/>
            <person name="Ravel J."/>
            <person name="Rabinowicz P.D."/>
        </authorList>
    </citation>
    <scope>NUCLEOTIDE SEQUENCE [LARGE SCALE GENOMIC DNA]</scope>
    <source>
        <strain evidence="2">cv. Hale</strain>
    </source>
</reference>
<sequence>MGGGEVGRPRAHAVARAQRVGVARVERHVQSRRGARLLQRPGVGVVGVDVQAGQHAGVVEGVVGRRFDAVVVGGADVLERRRCDAGHLHDLVVEFQLEERGFGADCAGLPAGAELGGLGQFRFQRIGRRLRIQLRVLHRAERGGVVGEHRQRRIQQVGYVQRWQGLGVVGVERRSGGNVFAGGRDLLVAHARRDAPLADGDAVVDVGGVRVGAVDEGGDRAIGAGRHCLDVVVVVAALAQVAVADRDVVRHAAGVEALRVARFDAQHFVVARLPGDLRPGGIDQRALAEAFVVVGLDFHFLRRRQGVPVADVHAVAVTTPEVGRPGVLERVGVVLRHGQAAGRAG</sequence>
<gene>
    <name evidence="1" type="ORF">RCOM_1893770</name>
</gene>
<evidence type="ECO:0000313" key="2">
    <source>
        <dbReference type="Proteomes" id="UP000008311"/>
    </source>
</evidence>
<evidence type="ECO:0000313" key="1">
    <source>
        <dbReference type="EMBL" id="EEF23614.1"/>
    </source>
</evidence>
<dbReference type="EMBL" id="EQ985402">
    <property type="protein sequence ID" value="EEF23614.1"/>
    <property type="molecule type" value="Genomic_DNA"/>
</dbReference>
<dbReference type="Proteomes" id="UP000008311">
    <property type="component" value="Unassembled WGS sequence"/>
</dbReference>
<name>B9TKK0_RICCO</name>
<keyword evidence="2" id="KW-1185">Reference proteome</keyword>
<dbReference type="AlphaFoldDB" id="B9TKK0"/>
<organism evidence="1 2">
    <name type="scientific">Ricinus communis</name>
    <name type="common">Castor bean</name>
    <dbReference type="NCBI Taxonomy" id="3988"/>
    <lineage>
        <taxon>Eukaryota</taxon>
        <taxon>Viridiplantae</taxon>
        <taxon>Streptophyta</taxon>
        <taxon>Embryophyta</taxon>
        <taxon>Tracheophyta</taxon>
        <taxon>Spermatophyta</taxon>
        <taxon>Magnoliopsida</taxon>
        <taxon>eudicotyledons</taxon>
        <taxon>Gunneridae</taxon>
        <taxon>Pentapetalae</taxon>
        <taxon>rosids</taxon>
        <taxon>fabids</taxon>
        <taxon>Malpighiales</taxon>
        <taxon>Euphorbiaceae</taxon>
        <taxon>Acalyphoideae</taxon>
        <taxon>Acalypheae</taxon>
        <taxon>Ricinus</taxon>
    </lineage>
</organism>
<proteinExistence type="predicted"/>
<protein>
    <submittedName>
        <fullName evidence="1">Uncharacterized protein</fullName>
    </submittedName>
</protein>
<dbReference type="InParanoid" id="B9TKK0"/>